<sequence length="24" mass="2543">MVRPKAGGRASRLSGKRRCASGQL</sequence>
<proteinExistence type="predicted"/>
<reference evidence="2" key="2">
    <citation type="journal article" date="2015" name="Data Brief">
        <title>Shoot transcriptome of the giant reed, Arundo donax.</title>
        <authorList>
            <person name="Barrero R.A."/>
            <person name="Guerrero F.D."/>
            <person name="Moolhuijzen P."/>
            <person name="Goolsby J.A."/>
            <person name="Tidwell J."/>
            <person name="Bellgard S.E."/>
            <person name="Bellgard M.I."/>
        </authorList>
    </citation>
    <scope>NUCLEOTIDE SEQUENCE</scope>
    <source>
        <tissue evidence="2">Shoot tissue taken approximately 20 cm above the soil surface</tissue>
    </source>
</reference>
<accession>A0A0A9FNJ7</accession>
<organism evidence="2">
    <name type="scientific">Arundo donax</name>
    <name type="common">Giant reed</name>
    <name type="synonym">Donax arundinaceus</name>
    <dbReference type="NCBI Taxonomy" id="35708"/>
    <lineage>
        <taxon>Eukaryota</taxon>
        <taxon>Viridiplantae</taxon>
        <taxon>Streptophyta</taxon>
        <taxon>Embryophyta</taxon>
        <taxon>Tracheophyta</taxon>
        <taxon>Spermatophyta</taxon>
        <taxon>Magnoliopsida</taxon>
        <taxon>Liliopsida</taxon>
        <taxon>Poales</taxon>
        <taxon>Poaceae</taxon>
        <taxon>PACMAD clade</taxon>
        <taxon>Arundinoideae</taxon>
        <taxon>Arundineae</taxon>
        <taxon>Arundo</taxon>
    </lineage>
</organism>
<protein>
    <submittedName>
        <fullName evidence="2">Uncharacterized protein</fullName>
    </submittedName>
</protein>
<reference evidence="2" key="1">
    <citation type="submission" date="2014-09" db="EMBL/GenBank/DDBJ databases">
        <authorList>
            <person name="Magalhaes I.L.F."/>
            <person name="Oliveira U."/>
            <person name="Santos F.R."/>
            <person name="Vidigal T.H.D.A."/>
            <person name="Brescovit A.D."/>
            <person name="Santos A.J."/>
        </authorList>
    </citation>
    <scope>NUCLEOTIDE SEQUENCE</scope>
    <source>
        <tissue evidence="2">Shoot tissue taken approximately 20 cm above the soil surface</tissue>
    </source>
</reference>
<name>A0A0A9FNJ7_ARUDO</name>
<dbReference type="AlphaFoldDB" id="A0A0A9FNJ7"/>
<feature type="compositionally biased region" description="Basic residues" evidence="1">
    <location>
        <begin position="14"/>
        <end position="24"/>
    </location>
</feature>
<dbReference type="EMBL" id="GBRH01186030">
    <property type="protein sequence ID" value="JAE11866.1"/>
    <property type="molecule type" value="Transcribed_RNA"/>
</dbReference>
<evidence type="ECO:0000313" key="2">
    <source>
        <dbReference type="EMBL" id="JAE11866.1"/>
    </source>
</evidence>
<evidence type="ECO:0000256" key="1">
    <source>
        <dbReference type="SAM" id="MobiDB-lite"/>
    </source>
</evidence>
<feature type="region of interest" description="Disordered" evidence="1">
    <location>
        <begin position="1"/>
        <end position="24"/>
    </location>
</feature>